<evidence type="ECO:0000313" key="1">
    <source>
        <dbReference type="EMBL" id="KAH7844121.1"/>
    </source>
</evidence>
<evidence type="ECO:0000313" key="2">
    <source>
        <dbReference type="Proteomes" id="UP000828048"/>
    </source>
</evidence>
<reference evidence="1 2" key="1">
    <citation type="journal article" date="2021" name="Hortic Res">
        <title>High-quality reference genome and annotation aids understanding of berry development for evergreen blueberry (Vaccinium darrowii).</title>
        <authorList>
            <person name="Yu J."/>
            <person name="Hulse-Kemp A.M."/>
            <person name="Babiker E."/>
            <person name="Staton M."/>
        </authorList>
    </citation>
    <scope>NUCLEOTIDE SEQUENCE [LARGE SCALE GENOMIC DNA]</scope>
    <source>
        <strain evidence="2">cv. NJ 8807/NJ 8810</strain>
        <tissue evidence="1">Young leaf</tissue>
    </source>
</reference>
<gene>
    <name evidence="1" type="ORF">Vadar_024573</name>
</gene>
<protein>
    <submittedName>
        <fullName evidence="1">Uncharacterized protein</fullName>
    </submittedName>
</protein>
<comment type="caution">
    <text evidence="1">The sequence shown here is derived from an EMBL/GenBank/DDBJ whole genome shotgun (WGS) entry which is preliminary data.</text>
</comment>
<name>A0ACB7XT84_9ERIC</name>
<keyword evidence="2" id="KW-1185">Reference proteome</keyword>
<sequence>MASNSNGDDDVVLKCTDPLQPDSDHVLQIAISTVEIASWDFTSILSHQIIIVKASRNRLIEYSSYFRGLLCGSFRESLLQCISIQWNLETFMTVLKFIFGFPVDVTSKNFLPLFEAALFFGVEMLLLNCKAWLIDLSSRNGICSLQQLDDLIHIWSFGLQHANDFIPELCTSYLARNFMWAISCNSFPHTPWNLLASCVKHPDLTVDSERHLADSLIVWLAASTEQFEQLLYTTDDCSGILKEIRISLLPLWFAAGKRRSCYFSKLAQESIDAALNLMARPSTSMMNASRDDDARRYKIRLTQYTKKVDLSGCPQITSTILLMSMLPCSYGTDLMLAKAVKQYSISLERTDGDQCRDLLALLPTLSFEAVEEVDVSNCPRLPLEASIECFCKSFPSLKIFKAAHHLNFKIRKLGQLVQKCRLLEEIDLTVDINPVIPSQVSIESSSPAISLRASTVSLQIDSYLWPASELYTTRLVLANVTKLKLEGRVDLNDYDLKNISEICASLSCLNLRGCTTVTDTGISVLILRCVKLHSLVVCDTSFGHNSMLALRSGIPGLNHFPTLDAEKNHAKSLASKLQVLHMGGCIGVDEKSISELMAETPMLKSLCLRETQIDDNTLYSFLGSCLEMLDISDTKVSSTALAHVVARNPGLSCLKAKGCRNLFQQQSQDAVELLPTTCPLLEEVILYFQVISDRALRNIVESLRHLQVLALCYCLGEITPLSFKSSMPNLRKLRLERVTPWMTNDDLVILTQNCANLIELSLVGCRLLNSDSQRIISTGWPGLILIHLEDCGEVTRNGVASLFDCKAIEDMLLRHNGPGIQRNFILDAALLMPMLRKVSLDVCDAIEGDFDLPNFADRYFLSVVKIARCKPQRCASDLQKLHTTPVHKETLVLVWDSKNLTRTVIKERV</sequence>
<dbReference type="Proteomes" id="UP000828048">
    <property type="component" value="Chromosome 1"/>
</dbReference>
<dbReference type="EMBL" id="CM037151">
    <property type="protein sequence ID" value="KAH7844121.1"/>
    <property type="molecule type" value="Genomic_DNA"/>
</dbReference>
<organism evidence="1 2">
    <name type="scientific">Vaccinium darrowii</name>
    <dbReference type="NCBI Taxonomy" id="229202"/>
    <lineage>
        <taxon>Eukaryota</taxon>
        <taxon>Viridiplantae</taxon>
        <taxon>Streptophyta</taxon>
        <taxon>Embryophyta</taxon>
        <taxon>Tracheophyta</taxon>
        <taxon>Spermatophyta</taxon>
        <taxon>Magnoliopsida</taxon>
        <taxon>eudicotyledons</taxon>
        <taxon>Gunneridae</taxon>
        <taxon>Pentapetalae</taxon>
        <taxon>asterids</taxon>
        <taxon>Ericales</taxon>
        <taxon>Ericaceae</taxon>
        <taxon>Vaccinioideae</taxon>
        <taxon>Vaccinieae</taxon>
        <taxon>Vaccinium</taxon>
    </lineage>
</organism>
<proteinExistence type="predicted"/>
<accession>A0ACB7XT84</accession>